<dbReference type="Proteomes" id="UP000004221">
    <property type="component" value="Unassembled WGS sequence"/>
</dbReference>
<evidence type="ECO:0000256" key="4">
    <source>
        <dbReference type="ARBA" id="ARBA00022847"/>
    </source>
</evidence>
<feature type="transmembrane region" description="Helical" evidence="7">
    <location>
        <begin position="63"/>
        <end position="85"/>
    </location>
</feature>
<feature type="transmembrane region" description="Helical" evidence="7">
    <location>
        <begin position="168"/>
        <end position="190"/>
    </location>
</feature>
<keyword evidence="3 7" id="KW-0812">Transmembrane</keyword>
<keyword evidence="6 7" id="KW-0472">Membrane</keyword>
<evidence type="ECO:0000256" key="6">
    <source>
        <dbReference type="ARBA" id="ARBA00023136"/>
    </source>
</evidence>
<sequence length="389" mass="41630">MAYIDPGNFATNIQGGAQFGYTLIWVIIASNLTAMLIQSLSAKLGIATGRNLAEVCRDRFPKPVVYAMWVISELVAMATDLAEFLGAALGFYLLFNIPLLAAGLLTGLATFLILGLQGRGFRALEAVIVVLVGIIAVCYVIETVLGRPDWGLIAYHAVVPQFSGTESVLLSVGIVGATVMPHVIFLHSSLTQNRIVPKDHIQARRIFRFEVIDVIIAMGLAGLVNAAMLIMAAATFHASGRIDISSIESAHLTLRPLLGDFSSTVFAISLLASGLSSSAVGTMAGQVIMQGFLHWHIPLWLRRGITMLPALVVIAIGLDPTRTLVISQVVLSFGIPFALVPLVLFTRRRDIMGTLVNRRLTTVAAWSVTALIVALNVYLLVQTFAGGGV</sequence>
<name>I4EML4_9BACT</name>
<dbReference type="PANTHER" id="PTHR11706">
    <property type="entry name" value="SOLUTE CARRIER PROTEIN FAMILY 11 MEMBER"/>
    <property type="match status" value="1"/>
</dbReference>
<comment type="caution">
    <text evidence="8">The sequence shown here is derived from an EMBL/GenBank/DDBJ whole genome shotgun (WGS) entry which is preliminary data.</text>
</comment>
<dbReference type="EMBL" id="CAGS01000577">
    <property type="protein sequence ID" value="CCF85927.1"/>
    <property type="molecule type" value="Genomic_DNA"/>
</dbReference>
<protein>
    <recommendedName>
        <fullName evidence="7">Divalent metal cation transporter MntH</fullName>
    </recommendedName>
</protein>
<dbReference type="GO" id="GO:0015086">
    <property type="term" value="F:cadmium ion transmembrane transporter activity"/>
    <property type="evidence" value="ECO:0007669"/>
    <property type="project" value="TreeGrafter"/>
</dbReference>
<feature type="transmembrane region" description="Helical" evidence="7">
    <location>
        <begin position="91"/>
        <end position="114"/>
    </location>
</feature>
<feature type="transmembrane region" description="Helical" evidence="7">
    <location>
        <begin position="365"/>
        <end position="385"/>
    </location>
</feature>
<dbReference type="GO" id="GO:0015293">
    <property type="term" value="F:symporter activity"/>
    <property type="evidence" value="ECO:0007669"/>
    <property type="project" value="UniProtKB-UniRule"/>
</dbReference>
<dbReference type="PANTHER" id="PTHR11706:SF33">
    <property type="entry name" value="NATURAL RESISTANCE-ASSOCIATED MACROPHAGE PROTEIN 2"/>
    <property type="match status" value="1"/>
</dbReference>
<evidence type="ECO:0000256" key="2">
    <source>
        <dbReference type="ARBA" id="ARBA00022448"/>
    </source>
</evidence>
<keyword evidence="5 7" id="KW-1133">Transmembrane helix</keyword>
<dbReference type="NCBIfam" id="TIGR01197">
    <property type="entry name" value="nramp"/>
    <property type="match status" value="1"/>
</dbReference>
<feature type="transmembrane region" description="Helical" evidence="7">
    <location>
        <begin position="126"/>
        <end position="148"/>
    </location>
</feature>
<organism evidence="8 9">
    <name type="scientific">Nitrolancea hollandica Lb</name>
    <dbReference type="NCBI Taxonomy" id="1129897"/>
    <lineage>
        <taxon>Bacteria</taxon>
        <taxon>Pseudomonadati</taxon>
        <taxon>Thermomicrobiota</taxon>
        <taxon>Thermomicrobia</taxon>
        <taxon>Sphaerobacterales</taxon>
        <taxon>Sphaerobacterineae</taxon>
        <taxon>Sphaerobacteraceae</taxon>
        <taxon>Nitrolancea</taxon>
    </lineage>
</organism>
<evidence type="ECO:0000313" key="8">
    <source>
        <dbReference type="EMBL" id="CCF85927.1"/>
    </source>
</evidence>
<evidence type="ECO:0000256" key="5">
    <source>
        <dbReference type="ARBA" id="ARBA00022989"/>
    </source>
</evidence>
<feature type="transmembrane region" description="Helical" evidence="7">
    <location>
        <begin position="324"/>
        <end position="345"/>
    </location>
</feature>
<keyword evidence="7" id="KW-1003">Cell membrane</keyword>
<proteinExistence type="inferred from homology"/>
<dbReference type="GO" id="GO:0034755">
    <property type="term" value="P:iron ion transmembrane transport"/>
    <property type="evidence" value="ECO:0007669"/>
    <property type="project" value="TreeGrafter"/>
</dbReference>
<dbReference type="GO" id="GO:0046872">
    <property type="term" value="F:metal ion binding"/>
    <property type="evidence" value="ECO:0007669"/>
    <property type="project" value="UniProtKB-UniRule"/>
</dbReference>
<accession>I4EML4</accession>
<dbReference type="InterPro" id="IPR001046">
    <property type="entry name" value="NRAMP_fam"/>
</dbReference>
<dbReference type="GO" id="GO:0005384">
    <property type="term" value="F:manganese ion transmembrane transporter activity"/>
    <property type="evidence" value="ECO:0007669"/>
    <property type="project" value="TreeGrafter"/>
</dbReference>
<dbReference type="AlphaFoldDB" id="I4EML4"/>
<evidence type="ECO:0000256" key="1">
    <source>
        <dbReference type="ARBA" id="ARBA00004141"/>
    </source>
</evidence>
<dbReference type="PRINTS" id="PR00447">
    <property type="entry name" value="NATRESASSCMP"/>
</dbReference>
<dbReference type="NCBIfam" id="NF037982">
    <property type="entry name" value="Nramp_1"/>
    <property type="match status" value="1"/>
</dbReference>
<reference evidence="8 9" key="1">
    <citation type="journal article" date="2012" name="ISME J.">
        <title>Nitrification expanded: discovery, physiology and genomics of a nitrite-oxidizing bacterium from the phylum Chloroflexi.</title>
        <authorList>
            <person name="Sorokin D.Y."/>
            <person name="Lucker S."/>
            <person name="Vejmelkova D."/>
            <person name="Kostrikina N.A."/>
            <person name="Kleerebezem R."/>
            <person name="Rijpstra W.I."/>
            <person name="Damste J.S."/>
            <person name="Le Paslier D."/>
            <person name="Muyzer G."/>
            <person name="Wagner M."/>
            <person name="van Loosdrecht M.C."/>
            <person name="Daims H."/>
        </authorList>
    </citation>
    <scope>NUCLEOTIDE SEQUENCE [LARGE SCALE GENOMIC DNA]</scope>
    <source>
        <strain evidence="9">none</strain>
    </source>
</reference>
<keyword evidence="4 7" id="KW-0769">Symport</keyword>
<feature type="transmembrane region" description="Helical" evidence="7">
    <location>
        <begin position="211"/>
        <end position="236"/>
    </location>
</feature>
<keyword evidence="7" id="KW-0406">Ion transport</keyword>
<evidence type="ECO:0000256" key="3">
    <source>
        <dbReference type="ARBA" id="ARBA00022692"/>
    </source>
</evidence>
<feature type="transmembrane region" description="Helical" evidence="7">
    <location>
        <begin position="265"/>
        <end position="288"/>
    </location>
</feature>
<keyword evidence="2 7" id="KW-0813">Transport</keyword>
<comment type="function">
    <text evidence="7">H(+)-stimulated, divalent metal cation uptake system.</text>
</comment>
<feature type="transmembrane region" description="Helical" evidence="7">
    <location>
        <begin position="20"/>
        <end position="42"/>
    </location>
</feature>
<dbReference type="Pfam" id="PF01566">
    <property type="entry name" value="Nramp"/>
    <property type="match status" value="1"/>
</dbReference>
<dbReference type="NCBIfam" id="NF001923">
    <property type="entry name" value="PRK00701.1"/>
    <property type="match status" value="1"/>
</dbReference>
<dbReference type="HAMAP" id="MF_00221">
    <property type="entry name" value="NRAMP"/>
    <property type="match status" value="1"/>
</dbReference>
<evidence type="ECO:0000256" key="7">
    <source>
        <dbReference type="HAMAP-Rule" id="MF_00221"/>
    </source>
</evidence>
<comment type="similarity">
    <text evidence="7">Belongs to the NRAMP family.</text>
</comment>
<keyword evidence="9" id="KW-1185">Reference proteome</keyword>
<feature type="transmembrane region" description="Helical" evidence="7">
    <location>
        <begin position="300"/>
        <end position="318"/>
    </location>
</feature>
<dbReference type="GO" id="GO:0005886">
    <property type="term" value="C:plasma membrane"/>
    <property type="evidence" value="ECO:0007669"/>
    <property type="project" value="UniProtKB-SubCell"/>
</dbReference>
<gene>
    <name evidence="7" type="primary">mntH</name>
    <name evidence="8" type="ORF">NITHO_6180003</name>
</gene>
<evidence type="ECO:0000313" key="9">
    <source>
        <dbReference type="Proteomes" id="UP000004221"/>
    </source>
</evidence>
<comment type="subcellular location">
    <subcellularLocation>
        <location evidence="7">Cell membrane</location>
        <topology evidence="7">Multi-pass membrane protein</topology>
    </subcellularLocation>
    <subcellularLocation>
        <location evidence="1">Membrane</location>
        <topology evidence="1">Multi-pass membrane protein</topology>
    </subcellularLocation>
</comment>